<evidence type="ECO:0000313" key="2">
    <source>
        <dbReference type="EMBL" id="ACI18882.1"/>
    </source>
</evidence>
<reference evidence="2 3" key="1">
    <citation type="journal article" date="2014" name="Genome Announc.">
        <title>Complete Genome Sequence of the Extreme Thermophile Dictyoglomus thermophilum H-6-12.</title>
        <authorList>
            <person name="Coil D.A."/>
            <person name="Badger J.H."/>
            <person name="Forberger H.C."/>
            <person name="Riggs F."/>
            <person name="Madupu R."/>
            <person name="Fedorova N."/>
            <person name="Ward N."/>
            <person name="Robb F.T."/>
            <person name="Eisen J.A."/>
        </authorList>
    </citation>
    <scope>NUCLEOTIDE SEQUENCE [LARGE SCALE GENOMIC DNA]</scope>
    <source>
        <strain evidence="3">ATCC 35947 / DSM 3960 / H-6-12</strain>
    </source>
</reference>
<dbReference type="STRING" id="309799.DICTH_1555"/>
<evidence type="ECO:0000256" key="1">
    <source>
        <dbReference type="SAM" id="SignalP"/>
    </source>
</evidence>
<dbReference type="EMBL" id="CP001146">
    <property type="protein sequence ID" value="ACI18882.1"/>
    <property type="molecule type" value="Genomic_DNA"/>
</dbReference>
<dbReference type="RefSeq" id="WP_012547514.1">
    <property type="nucleotide sequence ID" value="NC_011297.1"/>
</dbReference>
<feature type="chain" id="PRO_5002838497" evidence="1">
    <location>
        <begin position="26"/>
        <end position="212"/>
    </location>
</feature>
<dbReference type="Gene3D" id="2.60.120.260">
    <property type="entry name" value="Galactose-binding domain-like"/>
    <property type="match status" value="1"/>
</dbReference>
<sequence>MRKNLLISLLIISFLFLILSSTACAPSKPPTPPQPEQDTAIYNFEDETQGWQQASGDDGSAVINVSQDTSKAYKGSGSLKVDVKLIKGTQEKAGVEVYFANPVDMTGKTLTIHMYIDPAIKGTNNGIQIFAKDDDWSYGAGPWISVTDDKVGKWIEVSLNFDNPGWSWSGGGSDNNLDITKIKAIGVKIQMGGQTPAGETLEGSYWLDSINY</sequence>
<dbReference type="Proteomes" id="UP000001733">
    <property type="component" value="Chromosome"/>
</dbReference>
<accession>B5YAA0</accession>
<dbReference type="KEGG" id="dth:DICTH_1555"/>
<organism evidence="2 3">
    <name type="scientific">Dictyoglomus thermophilum (strain ATCC 35947 / DSM 3960 / H-6-12)</name>
    <dbReference type="NCBI Taxonomy" id="309799"/>
    <lineage>
        <taxon>Bacteria</taxon>
        <taxon>Pseudomonadati</taxon>
        <taxon>Dictyoglomota</taxon>
        <taxon>Dictyoglomia</taxon>
        <taxon>Dictyoglomales</taxon>
        <taxon>Dictyoglomaceae</taxon>
        <taxon>Dictyoglomus</taxon>
    </lineage>
</organism>
<dbReference type="PROSITE" id="PS51257">
    <property type="entry name" value="PROKAR_LIPOPROTEIN"/>
    <property type="match status" value="1"/>
</dbReference>
<feature type="signal peptide" evidence="1">
    <location>
        <begin position="1"/>
        <end position="25"/>
    </location>
</feature>
<dbReference type="AlphaFoldDB" id="B5YAA0"/>
<evidence type="ECO:0000313" key="3">
    <source>
        <dbReference type="Proteomes" id="UP000001733"/>
    </source>
</evidence>
<gene>
    <name evidence="2" type="ordered locus">DICTH_1555</name>
</gene>
<proteinExistence type="predicted"/>
<name>B5YAA0_DICT6</name>
<dbReference type="HOGENOM" id="CLU_1298146_0_0_0"/>
<keyword evidence="2" id="KW-0449">Lipoprotein</keyword>
<keyword evidence="3" id="KW-1185">Reference proteome</keyword>
<keyword evidence="1" id="KW-0732">Signal</keyword>
<dbReference type="PaxDb" id="309799-DICTH_1555"/>
<protein>
    <submittedName>
        <fullName evidence="2">Lipoprotein, putative</fullName>
    </submittedName>
</protein>